<evidence type="ECO:0000256" key="1">
    <source>
        <dbReference type="SAM" id="Phobius"/>
    </source>
</evidence>
<reference evidence="3" key="1">
    <citation type="submission" date="2016-05" db="EMBL/GenBank/DDBJ databases">
        <authorList>
            <person name="Wang W."/>
            <person name="Zhu L."/>
        </authorList>
    </citation>
    <scope>NUCLEOTIDE SEQUENCE [LARGE SCALE GENOMIC DNA]</scope>
    <source>
        <strain evidence="3">W-2</strain>
    </source>
</reference>
<gene>
    <name evidence="2" type="ORF">A7K69_11400</name>
</gene>
<dbReference type="Proteomes" id="UP000078290">
    <property type="component" value="Unassembled WGS sequence"/>
</dbReference>
<accession>A0A1B7KPJ2</accession>
<name>A0A1B7KPJ2_PARTM</name>
<dbReference type="AlphaFoldDB" id="A0A1B7KPJ2"/>
<proteinExistence type="predicted"/>
<sequence>MIFYRKIWNVVQVYIFSATLWRALVIISAKGVSPLPAKRKRAISWDGGMVWEKDITIPHLQARWPVSGGGLVNHAFAILPFNQGKLFA</sequence>
<dbReference type="EMBL" id="LXMA01000038">
    <property type="protein sequence ID" value="OAT72003.1"/>
    <property type="molecule type" value="Genomic_DNA"/>
</dbReference>
<keyword evidence="1" id="KW-0472">Membrane</keyword>
<evidence type="ECO:0000313" key="2">
    <source>
        <dbReference type="EMBL" id="OAT72003.1"/>
    </source>
</evidence>
<protein>
    <submittedName>
        <fullName evidence="2">Uncharacterized protein</fullName>
    </submittedName>
</protein>
<keyword evidence="1" id="KW-0812">Transmembrane</keyword>
<feature type="transmembrane region" description="Helical" evidence="1">
    <location>
        <begin position="12"/>
        <end position="32"/>
    </location>
</feature>
<comment type="caution">
    <text evidence="2">The sequence shown here is derived from an EMBL/GenBank/DDBJ whole genome shotgun (WGS) entry which is preliminary data.</text>
</comment>
<keyword evidence="1" id="KW-1133">Transmembrane helix</keyword>
<organism evidence="2 3">
    <name type="scientific">Parageobacillus thermoglucosidasius</name>
    <name type="common">Geobacillus thermoglucosidasius</name>
    <dbReference type="NCBI Taxonomy" id="1426"/>
    <lineage>
        <taxon>Bacteria</taxon>
        <taxon>Bacillati</taxon>
        <taxon>Bacillota</taxon>
        <taxon>Bacilli</taxon>
        <taxon>Bacillales</taxon>
        <taxon>Anoxybacillaceae</taxon>
        <taxon>Parageobacillus</taxon>
    </lineage>
</organism>
<evidence type="ECO:0000313" key="3">
    <source>
        <dbReference type="Proteomes" id="UP000078290"/>
    </source>
</evidence>